<dbReference type="EMBL" id="JABBXH010000002">
    <property type="protein sequence ID" value="NMP31143.1"/>
    <property type="molecule type" value="Genomic_DNA"/>
</dbReference>
<accession>A0A7Y0Q693</accession>
<evidence type="ECO:0000313" key="3">
    <source>
        <dbReference type="Proteomes" id="UP000568664"/>
    </source>
</evidence>
<dbReference type="AlphaFoldDB" id="A0A7Y0Q693"/>
<evidence type="ECO:0000256" key="1">
    <source>
        <dbReference type="SAM" id="Coils"/>
    </source>
</evidence>
<proteinExistence type="predicted"/>
<evidence type="ECO:0000313" key="2">
    <source>
        <dbReference type="EMBL" id="NMP31143.1"/>
    </source>
</evidence>
<reference evidence="2 3" key="1">
    <citation type="submission" date="2020-04" db="EMBL/GenBank/DDBJ databases">
        <title>Thalassotalea sp. M1531, isolated from the surface of marine red alga.</title>
        <authorList>
            <person name="Pang L."/>
            <person name="Lu D.-C."/>
        </authorList>
    </citation>
    <scope>NUCLEOTIDE SEQUENCE [LARGE SCALE GENOMIC DNA]</scope>
    <source>
        <strain evidence="2 3">M1531</strain>
    </source>
</reference>
<keyword evidence="1" id="KW-0175">Coiled coil</keyword>
<dbReference type="Proteomes" id="UP000568664">
    <property type="component" value="Unassembled WGS sequence"/>
</dbReference>
<sequence>MKNSTKLFTSIFTCGAITLGYLSSVSAHEGSHIIVSGDDTIRVYQKNNNGNTNYVVNGKEFTWNDLSEDQQSRIKAVESKLAIAEKKLAKQEIAIKKITSQMEEKAELLEKEARKIEQAFVKVSKHKMNFNDLEKAMRELELSTRANEIALRAKELELDKLDDKLEAIDLSMVEEIEQHADEYEAVLMEIAKELD</sequence>
<dbReference type="RefSeq" id="WP_169074477.1">
    <property type="nucleotide sequence ID" value="NZ_JABBXH010000002.1"/>
</dbReference>
<gene>
    <name evidence="2" type="ORF">HII17_06160</name>
</gene>
<protein>
    <submittedName>
        <fullName evidence="2">Uncharacterized protein</fullName>
    </submittedName>
</protein>
<name>A0A7Y0Q693_9GAMM</name>
<comment type="caution">
    <text evidence="2">The sequence shown here is derived from an EMBL/GenBank/DDBJ whole genome shotgun (WGS) entry which is preliminary data.</text>
</comment>
<keyword evidence="3" id="KW-1185">Reference proteome</keyword>
<organism evidence="2 3">
    <name type="scientific">Thalassotalea algicola</name>
    <dbReference type="NCBI Taxonomy" id="2716224"/>
    <lineage>
        <taxon>Bacteria</taxon>
        <taxon>Pseudomonadati</taxon>
        <taxon>Pseudomonadota</taxon>
        <taxon>Gammaproteobacteria</taxon>
        <taxon>Alteromonadales</taxon>
        <taxon>Colwelliaceae</taxon>
        <taxon>Thalassotalea</taxon>
    </lineage>
</organism>
<feature type="coiled-coil region" evidence="1">
    <location>
        <begin position="67"/>
        <end position="193"/>
    </location>
</feature>